<dbReference type="Gene3D" id="1.20.930.20">
    <property type="entry name" value="Adaptor protein Cbl, N-terminal domain"/>
    <property type="match status" value="1"/>
</dbReference>
<dbReference type="SMART" id="SM00220">
    <property type="entry name" value="S_TKc"/>
    <property type="match status" value="1"/>
</dbReference>
<proteinExistence type="predicted"/>
<evidence type="ECO:0000256" key="1">
    <source>
        <dbReference type="ARBA" id="ARBA00022527"/>
    </source>
</evidence>
<keyword evidence="3 4" id="KW-0067">ATP-binding</keyword>
<dbReference type="InterPro" id="IPR008271">
    <property type="entry name" value="Ser/Thr_kinase_AS"/>
</dbReference>
<evidence type="ECO:0000313" key="7">
    <source>
        <dbReference type="EMBL" id="TFL02765.1"/>
    </source>
</evidence>
<dbReference type="PROSITE" id="PS00108">
    <property type="entry name" value="PROTEIN_KINASE_ST"/>
    <property type="match status" value="1"/>
</dbReference>
<dbReference type="CDD" id="cd21037">
    <property type="entry name" value="MLKL_NTD"/>
    <property type="match status" value="1"/>
</dbReference>
<feature type="compositionally biased region" description="Polar residues" evidence="5">
    <location>
        <begin position="1088"/>
        <end position="1101"/>
    </location>
</feature>
<feature type="domain" description="Protein kinase" evidence="6">
    <location>
        <begin position="697"/>
        <end position="1027"/>
    </location>
</feature>
<name>A0A5C3QL70_9AGAR</name>
<dbReference type="InterPro" id="IPR001245">
    <property type="entry name" value="Ser-Thr/Tyr_kinase_cat_dom"/>
</dbReference>
<evidence type="ECO:0000256" key="4">
    <source>
        <dbReference type="PROSITE-ProRule" id="PRU10141"/>
    </source>
</evidence>
<dbReference type="Gene3D" id="1.10.510.10">
    <property type="entry name" value="Transferase(Phosphotransferase) domain 1"/>
    <property type="match status" value="1"/>
</dbReference>
<feature type="region of interest" description="Disordered" evidence="5">
    <location>
        <begin position="1044"/>
        <end position="1187"/>
    </location>
</feature>
<keyword evidence="1" id="KW-0418">Kinase</keyword>
<dbReference type="InterPro" id="IPR011009">
    <property type="entry name" value="Kinase-like_dom_sf"/>
</dbReference>
<dbReference type="OrthoDB" id="1668230at2759"/>
<keyword evidence="1" id="KW-0723">Serine/threonine-protein kinase</keyword>
<dbReference type="SUPFAM" id="SSF56112">
    <property type="entry name" value="Protein kinase-like (PK-like)"/>
    <property type="match status" value="1"/>
</dbReference>
<accession>A0A5C3QL70</accession>
<dbReference type="GO" id="GO:0007166">
    <property type="term" value="P:cell surface receptor signaling pathway"/>
    <property type="evidence" value="ECO:0007669"/>
    <property type="project" value="InterPro"/>
</dbReference>
<dbReference type="STRING" id="1884261.A0A5C3QL70"/>
<feature type="compositionally biased region" description="Low complexity" evidence="5">
    <location>
        <begin position="1201"/>
        <end position="1226"/>
    </location>
</feature>
<dbReference type="InterPro" id="IPR051681">
    <property type="entry name" value="Ser/Thr_Kinases-Pseudokinases"/>
</dbReference>
<dbReference type="GO" id="GO:0004674">
    <property type="term" value="F:protein serine/threonine kinase activity"/>
    <property type="evidence" value="ECO:0007669"/>
    <property type="project" value="UniProtKB-KW"/>
</dbReference>
<feature type="compositionally biased region" description="Basic and acidic residues" evidence="5">
    <location>
        <begin position="647"/>
        <end position="658"/>
    </location>
</feature>
<dbReference type="InterPro" id="IPR059179">
    <property type="entry name" value="MLKL-like_MCAfunc"/>
</dbReference>
<evidence type="ECO:0000259" key="6">
    <source>
        <dbReference type="PROSITE" id="PS50011"/>
    </source>
</evidence>
<evidence type="ECO:0000256" key="5">
    <source>
        <dbReference type="SAM" id="MobiDB-lite"/>
    </source>
</evidence>
<feature type="region of interest" description="Disordered" evidence="5">
    <location>
        <begin position="72"/>
        <end position="100"/>
    </location>
</feature>
<feature type="region of interest" description="Disordered" evidence="5">
    <location>
        <begin position="402"/>
        <end position="498"/>
    </location>
</feature>
<evidence type="ECO:0000256" key="2">
    <source>
        <dbReference type="ARBA" id="ARBA00022741"/>
    </source>
</evidence>
<dbReference type="PANTHER" id="PTHR44329">
    <property type="entry name" value="SERINE/THREONINE-PROTEIN KINASE TNNI3K-RELATED"/>
    <property type="match status" value="1"/>
</dbReference>
<feature type="compositionally biased region" description="Basic and acidic residues" evidence="5">
    <location>
        <begin position="72"/>
        <end position="88"/>
    </location>
</feature>
<dbReference type="Proteomes" id="UP000305067">
    <property type="component" value="Unassembled WGS sequence"/>
</dbReference>
<organism evidence="7 8">
    <name type="scientific">Pterulicium gracile</name>
    <dbReference type="NCBI Taxonomy" id="1884261"/>
    <lineage>
        <taxon>Eukaryota</taxon>
        <taxon>Fungi</taxon>
        <taxon>Dikarya</taxon>
        <taxon>Basidiomycota</taxon>
        <taxon>Agaricomycotina</taxon>
        <taxon>Agaricomycetes</taxon>
        <taxon>Agaricomycetidae</taxon>
        <taxon>Agaricales</taxon>
        <taxon>Pleurotineae</taxon>
        <taxon>Pterulaceae</taxon>
        <taxon>Pterulicium</taxon>
    </lineage>
</organism>
<dbReference type="Gene3D" id="3.30.200.20">
    <property type="entry name" value="Phosphorylase Kinase, domain 1"/>
    <property type="match status" value="1"/>
</dbReference>
<dbReference type="PROSITE" id="PS00107">
    <property type="entry name" value="PROTEIN_KINASE_ATP"/>
    <property type="match status" value="1"/>
</dbReference>
<dbReference type="Pfam" id="PF07714">
    <property type="entry name" value="PK_Tyr_Ser-Thr"/>
    <property type="match status" value="1"/>
</dbReference>
<feature type="region of interest" description="Disordered" evidence="5">
    <location>
        <begin position="1"/>
        <end position="51"/>
    </location>
</feature>
<dbReference type="InterPro" id="IPR000719">
    <property type="entry name" value="Prot_kinase_dom"/>
</dbReference>
<feature type="binding site" evidence="4">
    <location>
        <position position="726"/>
    </location>
    <ligand>
        <name>ATP</name>
        <dbReference type="ChEBI" id="CHEBI:30616"/>
    </ligand>
</feature>
<evidence type="ECO:0000256" key="3">
    <source>
        <dbReference type="ARBA" id="ARBA00022840"/>
    </source>
</evidence>
<keyword evidence="8" id="KW-1185">Reference proteome</keyword>
<sequence>MSSFKARIFSRPRGLSASTVRNRSPPPPAPIPRTESGPTLGVHPAPQINRVVSNPLPAHVVLSDSPQVVDNRALDQERPDQPRHRGAGDGDEDDDGLFSGGLSKLGLPLISFGEDASPNYKNVPLPGPSSKVQVQGRVQAWQETISQANAEGNKARPWFPENSNVDEKELLNAKVVTKRTVSGFSASAVDLSQTVTPDHAQGWDETRTKVNKALKSVLGTTLDVTHEALATGADLLQLAPVPGLAEAARVLLNLWDALQMVDGNRLACLRLVSRCADILVSVREEVLASGDKITEDLVGPVQKLIESFTAVQTFLLKQARRPFLKRYLKRDEILSEIEECDKALADALNVFGIQIQIRILRNLQESEKHWREDNRELMEEMLRTRRAIEGVQLPPSKSIFSPPMLDASVLPNTPHIPIPGSSKSKDDVTPKPSILDLPPQTPPATPEHPQVPRPIASPIRQSTPPPPYLQSPLALSHSESQTPMIPYPSDPQSISAHPLSPHTQLQTLQTLQNTLDTSLDAADLRTILKTTLALGATSDAGLVEVLGVGREEMPGAIKALQRALERVIDKQSAVDEGGSSEGLGLSFVEGVSGLGLGRNASVSSGDGYSISPNTSTNVTPFSRKVSLKRANTGESNWSVGYRGSQAESERDKERDVEEDRTLDREFMESGIDALRRMSDSRGVDVGLPSWSITTFELSHTKKIGIGFYSNVYLGTYSNDPRPVAIKVLSPMTPREIFTKEVIIWKSLRHPNVLELIGASAVASSSPTSSTMTTGASDGGAENPWFLVSPFMANGNVVTFLRMVNGRGKSSGAVMGLGMVPSSFPSSAPANGSALKGKEVAAEVARKRTPLRPIVEGETNLEMEVDLLKMMYELAKGMEYLHSKGVLHGDLKGTNVLVDDRLRCVITDFGQSEMRSETSRISGRTPPHGTFRWQAPELMLGLGATLTTEMDVYAFAICCVEILGMGRMPWPHIDDETVRFAVSQGSRPEIPKSKYATPALVSLITRCWHRDPFRRPSFSDIVKELKVIRKSFKISANAVNFDNGLSPPSRVASMENEQRHRRSPDIKPQPLPLPRPRPKDHAHAFGISPDSSHWSTSASSYLTAKEGDISTSFSHSPPRPLDGRGYLGVASGPQDHPRLGHKRSKSAAATASPLLGASRPTNPRRLSLGFGKKRPTAEDTVGSPTRDVQKVHGKVVFLPSSVRSRSSSGDSSVFAHSSSEGTESVSEVGDDETDEAMLLVEDEYLRVEDGGVRYEYGYEGGAIGLSGSVIAAEQGQERFDGPDSPPPANDRIAQVKNERRYRLMLTHEFHPSLTLPLWCPTAIQLGAVGYLSKPQGAFVTLFNSFNPIKTSGVQGKEFPSLHGYGQVTTGSQRQDRRSAAQRGMDAIAGLWPGSSKASQSFGRRHTFTLRAGHKAAILCTEMTMYRYVESLDAPKKWFKANVDQILQIYGAQHRIQKEDLFLVIGTLNSPDYGLFVSHSHPDAQVHCNIFSGAAKSQPWGAFSIDAGLPADVAGPSYHEFDAETTKSASVMSQVGGDWNTLLIARLRFKPDGHEPTSL</sequence>
<feature type="region of interest" description="Disordered" evidence="5">
    <location>
        <begin position="634"/>
        <end position="658"/>
    </location>
</feature>
<dbReference type="InterPro" id="IPR017441">
    <property type="entry name" value="Protein_kinase_ATP_BS"/>
</dbReference>
<keyword evidence="1" id="KW-0808">Transferase</keyword>
<dbReference type="GO" id="GO:0005524">
    <property type="term" value="F:ATP binding"/>
    <property type="evidence" value="ECO:0007669"/>
    <property type="project" value="UniProtKB-UniRule"/>
</dbReference>
<reference evidence="7 8" key="1">
    <citation type="journal article" date="2019" name="Nat. Ecol. Evol.">
        <title>Megaphylogeny resolves global patterns of mushroom evolution.</title>
        <authorList>
            <person name="Varga T."/>
            <person name="Krizsan K."/>
            <person name="Foldi C."/>
            <person name="Dima B."/>
            <person name="Sanchez-Garcia M."/>
            <person name="Sanchez-Ramirez S."/>
            <person name="Szollosi G.J."/>
            <person name="Szarkandi J.G."/>
            <person name="Papp V."/>
            <person name="Albert L."/>
            <person name="Andreopoulos W."/>
            <person name="Angelini C."/>
            <person name="Antonin V."/>
            <person name="Barry K.W."/>
            <person name="Bougher N.L."/>
            <person name="Buchanan P."/>
            <person name="Buyck B."/>
            <person name="Bense V."/>
            <person name="Catcheside P."/>
            <person name="Chovatia M."/>
            <person name="Cooper J."/>
            <person name="Damon W."/>
            <person name="Desjardin D."/>
            <person name="Finy P."/>
            <person name="Geml J."/>
            <person name="Haridas S."/>
            <person name="Hughes K."/>
            <person name="Justo A."/>
            <person name="Karasinski D."/>
            <person name="Kautmanova I."/>
            <person name="Kiss B."/>
            <person name="Kocsube S."/>
            <person name="Kotiranta H."/>
            <person name="LaButti K.M."/>
            <person name="Lechner B.E."/>
            <person name="Liimatainen K."/>
            <person name="Lipzen A."/>
            <person name="Lukacs Z."/>
            <person name="Mihaltcheva S."/>
            <person name="Morgado L.N."/>
            <person name="Niskanen T."/>
            <person name="Noordeloos M.E."/>
            <person name="Ohm R.A."/>
            <person name="Ortiz-Santana B."/>
            <person name="Ovrebo C."/>
            <person name="Racz N."/>
            <person name="Riley R."/>
            <person name="Savchenko A."/>
            <person name="Shiryaev A."/>
            <person name="Soop K."/>
            <person name="Spirin V."/>
            <person name="Szebenyi C."/>
            <person name="Tomsovsky M."/>
            <person name="Tulloss R.E."/>
            <person name="Uehling J."/>
            <person name="Grigoriev I.V."/>
            <person name="Vagvolgyi C."/>
            <person name="Papp T."/>
            <person name="Martin F.M."/>
            <person name="Miettinen O."/>
            <person name="Hibbett D.S."/>
            <person name="Nagy L.G."/>
        </authorList>
    </citation>
    <scope>NUCLEOTIDE SEQUENCE [LARGE SCALE GENOMIC DNA]</scope>
    <source>
        <strain evidence="7 8">CBS 309.79</strain>
    </source>
</reference>
<dbReference type="InterPro" id="IPR036537">
    <property type="entry name" value="Adaptor_Cbl_N_dom_sf"/>
</dbReference>
<keyword evidence="2 4" id="KW-0547">Nucleotide-binding</keyword>
<feature type="region of interest" description="Disordered" evidence="5">
    <location>
        <begin position="1201"/>
        <end position="1231"/>
    </location>
</feature>
<dbReference type="PROSITE" id="PS50011">
    <property type="entry name" value="PROTEIN_KINASE_DOM"/>
    <property type="match status" value="1"/>
</dbReference>
<dbReference type="EMBL" id="ML178821">
    <property type="protein sequence ID" value="TFL02765.1"/>
    <property type="molecule type" value="Genomic_DNA"/>
</dbReference>
<evidence type="ECO:0000313" key="8">
    <source>
        <dbReference type="Proteomes" id="UP000305067"/>
    </source>
</evidence>
<protein>
    <recommendedName>
        <fullName evidence="6">Protein kinase domain-containing protein</fullName>
    </recommendedName>
</protein>
<feature type="compositionally biased region" description="Pro residues" evidence="5">
    <location>
        <begin position="439"/>
        <end position="452"/>
    </location>
</feature>
<gene>
    <name evidence="7" type="ORF">BDV98DRAFT_655037</name>
</gene>